<dbReference type="EMBL" id="WEIX01002626">
    <property type="protein sequence ID" value="NWH17435.1"/>
    <property type="molecule type" value="Genomic_DNA"/>
</dbReference>
<reference evidence="2" key="1">
    <citation type="submission" date="2019-10" db="EMBL/GenBank/DDBJ databases">
        <title>Bird 10,000 Genomes (B10K) Project - Family phase.</title>
        <authorList>
            <person name="Zhang G."/>
        </authorList>
    </citation>
    <scope>NUCLEOTIDE SEQUENCE</scope>
    <source>
        <strain evidence="2">B10K-DU-012-65</strain>
        <tissue evidence="2">Muscle</tissue>
    </source>
</reference>
<feature type="domain" description="UBA" evidence="1">
    <location>
        <begin position="43"/>
        <end position="86"/>
    </location>
</feature>
<dbReference type="Proteomes" id="UP000640762">
    <property type="component" value="Unassembled WGS sequence"/>
</dbReference>
<dbReference type="CDD" id="cd14339">
    <property type="entry name" value="UBA_SNRK"/>
    <property type="match status" value="1"/>
</dbReference>
<gene>
    <name evidence="2" type="primary">Snrk_0</name>
    <name evidence="2" type="ORF">GRUAME_R15492</name>
</gene>
<dbReference type="InterPro" id="IPR015940">
    <property type="entry name" value="UBA"/>
</dbReference>
<dbReference type="GO" id="GO:0016301">
    <property type="term" value="F:kinase activity"/>
    <property type="evidence" value="ECO:0007669"/>
    <property type="project" value="UniProtKB-KW"/>
</dbReference>
<evidence type="ECO:0000313" key="2">
    <source>
        <dbReference type="EMBL" id="NWH17435.1"/>
    </source>
</evidence>
<keyword evidence="2" id="KW-0808">Transferase</keyword>
<dbReference type="PROSITE" id="PS50030">
    <property type="entry name" value="UBA"/>
    <property type="match status" value="1"/>
</dbReference>
<evidence type="ECO:0000313" key="3">
    <source>
        <dbReference type="Proteomes" id="UP000640762"/>
    </source>
</evidence>
<keyword evidence="2" id="KW-0418">Kinase</keyword>
<feature type="non-terminal residue" evidence="2">
    <location>
        <position position="1"/>
    </location>
</feature>
<comment type="caution">
    <text evidence="2">The sequence shown here is derived from an EMBL/GenBank/DDBJ whole genome shotgun (WGS) entry which is preliminary data.</text>
</comment>
<evidence type="ECO:0000259" key="1">
    <source>
        <dbReference type="PROSITE" id="PS50030"/>
    </source>
</evidence>
<dbReference type="AlphaFoldDB" id="A0A850TCA6"/>
<keyword evidence="3" id="KW-1185">Reference proteome</keyword>
<feature type="non-terminal residue" evidence="2">
    <location>
        <position position="113"/>
    </location>
</feature>
<sequence>MLQRDPKQRASLEQIEGHAWLQGVDPSPASRSLLPLTSHKRVSEEEHEIILQAMTCGNIADRDTIQEALEADRYNHITATYFLLAERMLREKQEKQGHRLSLVYNLAKEVQSR</sequence>
<name>A0A850TCA6_GRUAM</name>
<protein>
    <submittedName>
        <fullName evidence="2">SNRK kinase</fullName>
    </submittedName>
</protein>
<proteinExistence type="predicted"/>
<accession>A0A850TCA6</accession>
<dbReference type="Gene3D" id="1.10.510.10">
    <property type="entry name" value="Transferase(Phosphotransferase) domain 1"/>
    <property type="match status" value="1"/>
</dbReference>
<organism evidence="2 3">
    <name type="scientific">Grus americana</name>
    <name type="common">Whooping crane</name>
    <dbReference type="NCBI Taxonomy" id="9117"/>
    <lineage>
        <taxon>Eukaryota</taxon>
        <taxon>Metazoa</taxon>
        <taxon>Chordata</taxon>
        <taxon>Craniata</taxon>
        <taxon>Vertebrata</taxon>
        <taxon>Euteleostomi</taxon>
        <taxon>Archelosauria</taxon>
        <taxon>Archosauria</taxon>
        <taxon>Dinosauria</taxon>
        <taxon>Saurischia</taxon>
        <taxon>Theropoda</taxon>
        <taxon>Coelurosauria</taxon>
        <taxon>Aves</taxon>
        <taxon>Neognathae</taxon>
        <taxon>Neoaves</taxon>
        <taxon>Gruiformes</taxon>
        <taxon>Gruidae</taxon>
        <taxon>Grus</taxon>
    </lineage>
</organism>